<proteinExistence type="predicted"/>
<dbReference type="AlphaFoldDB" id="A0A6C0BVZ2"/>
<evidence type="ECO:0000313" key="1">
    <source>
        <dbReference type="EMBL" id="QHS95931.1"/>
    </source>
</evidence>
<name>A0A6C0BVZ2_9ZZZZ</name>
<dbReference type="EMBL" id="MN739260">
    <property type="protein sequence ID" value="QHS95931.1"/>
    <property type="molecule type" value="Genomic_DNA"/>
</dbReference>
<protein>
    <submittedName>
        <fullName evidence="1">Uncharacterized protein</fullName>
    </submittedName>
</protein>
<organism evidence="1">
    <name type="scientific">viral metagenome</name>
    <dbReference type="NCBI Taxonomy" id="1070528"/>
    <lineage>
        <taxon>unclassified sequences</taxon>
        <taxon>metagenomes</taxon>
        <taxon>organismal metagenomes</taxon>
    </lineage>
</organism>
<accession>A0A6C0BVZ2</accession>
<sequence length="327" mass="38349">MEQDNEEVLDELLGDPMKNYYNYSAKYSLNTNLQLYTNDYKIGHIYVCPYVVVTSGQQPFLQFLLNKKIYTNPSTQKLDTYFQFYEFFYMDGLDIMMTCQKMLNVLFLKETKGVNQHFECNGFLNEDCNMYIFFDCTQYNKDSTVTNVNHMWLALSSEIIGKCKIYDTKIHEHVTTFFEMNPDFLYLKDMYENDYELPVAGYSGSSKVNTEFMSVFGLNKTQRETYMGPYYYFTNYENAMTIALLNKKADTKSQGGINRFAVFKGKTVDDVAVPDEIGSWANEYDSVYIKYLNLDVVPYEKRPIIHKEILVVKSYEQQVPISYYLLG</sequence>
<reference evidence="1" key="1">
    <citation type="journal article" date="2020" name="Nature">
        <title>Giant virus diversity and host interactions through global metagenomics.</title>
        <authorList>
            <person name="Schulz F."/>
            <person name="Roux S."/>
            <person name="Paez-Espino D."/>
            <person name="Jungbluth S."/>
            <person name="Walsh D.A."/>
            <person name="Denef V.J."/>
            <person name="McMahon K.D."/>
            <person name="Konstantinidis K.T."/>
            <person name="Eloe-Fadrosh E.A."/>
            <person name="Kyrpides N.C."/>
            <person name="Woyke T."/>
        </authorList>
    </citation>
    <scope>NUCLEOTIDE SEQUENCE</scope>
    <source>
        <strain evidence="1">GVMAG-M-3300019093-7</strain>
    </source>
</reference>